<dbReference type="Proteomes" id="UP000683925">
    <property type="component" value="Unassembled WGS sequence"/>
</dbReference>
<name>A0A8S1UMR0_PAROT</name>
<proteinExistence type="predicted"/>
<feature type="region of interest" description="Disordered" evidence="1">
    <location>
        <begin position="261"/>
        <end position="280"/>
    </location>
</feature>
<protein>
    <submittedName>
        <fullName evidence="2">Uncharacterized protein</fullName>
    </submittedName>
</protein>
<sequence>MHKFLLENQRMNYSSYNPFGSQKNLKPGIITKLKNKIQALFQPTINSQSLIKRIQPFEDQKLEQELSNQFKKNLVLVDRIIPNKDYSMAPKRKSFIPFEQYLKEELDIPKIQHKETQTVLDRKANDSDIKSQNVKKQKKAQKDHAKIQQDRKMEENQIQSEFIQNQQNSMQSLNEKKGYSKENLSNTSNKKVKQLDAFIESIIPNKQLKCETSDNQLSMKILEFQEITQTNDNKNQNSDQLLQKFKASSFQALSPSQNECIKDDVNMDKKQSSSAGTNRKVEANDTLFSFKNADFQSESQFNIQNIENNQKILNFKQDQGQEFQNNQKSNQYDLQQKQLEFNQDNQMMMQKEDSISENIIQLQRKKSENQSIQQSEQSKLNFTQVEENKSNMQQVKQKVDFKKRSNLIQIDQQDGEQLENLNLSNILIFTLKQPQFRQEFENQKDKVNSQVLLQGDQFLKKKTQSQYDKQDQISEKEQKLQIYQNQQNKEIQKNILQGNFQNNQNKQIIEKNEELIKEYNPFLVLSPNISSDQISQYFQGGLTSNQNNGCQPQSQNQPIADLFKIPTSQSQSIINNLQDKQNPQNLLQMPNVNNFANARLQPYPQNKQLDLFQQAPQITPISQHQVFSFESAKLNYQQQSTQQNNLFQQQQQQQQQQHYYSEQLIQQPNYQLQNLFSQQHQPSNSVSSLNLFQSNPYQQQQNDLKNQQVYFKNDVLSLFQETKKQDRNIFQTQQYQQACQSLNNSFNKGRKKQRINNY</sequence>
<dbReference type="EMBL" id="CAJJDP010000046">
    <property type="protein sequence ID" value="CAD8165353.1"/>
    <property type="molecule type" value="Genomic_DNA"/>
</dbReference>
<feature type="region of interest" description="Disordered" evidence="1">
    <location>
        <begin position="117"/>
        <end position="155"/>
    </location>
</feature>
<evidence type="ECO:0000256" key="1">
    <source>
        <dbReference type="SAM" id="MobiDB-lite"/>
    </source>
</evidence>
<evidence type="ECO:0000313" key="3">
    <source>
        <dbReference type="Proteomes" id="UP000683925"/>
    </source>
</evidence>
<accession>A0A8S1UMR0</accession>
<dbReference type="OMA" id="NKDYSMA"/>
<feature type="compositionally biased region" description="Basic and acidic residues" evidence="1">
    <location>
        <begin position="117"/>
        <end position="129"/>
    </location>
</feature>
<dbReference type="OrthoDB" id="310760at2759"/>
<dbReference type="AlphaFoldDB" id="A0A8S1UMR0"/>
<comment type="caution">
    <text evidence="2">The sequence shown here is derived from an EMBL/GenBank/DDBJ whole genome shotgun (WGS) entry which is preliminary data.</text>
</comment>
<organism evidence="2 3">
    <name type="scientific">Paramecium octaurelia</name>
    <dbReference type="NCBI Taxonomy" id="43137"/>
    <lineage>
        <taxon>Eukaryota</taxon>
        <taxon>Sar</taxon>
        <taxon>Alveolata</taxon>
        <taxon>Ciliophora</taxon>
        <taxon>Intramacronucleata</taxon>
        <taxon>Oligohymenophorea</taxon>
        <taxon>Peniculida</taxon>
        <taxon>Parameciidae</taxon>
        <taxon>Paramecium</taxon>
    </lineage>
</organism>
<reference evidence="2" key="1">
    <citation type="submission" date="2021-01" db="EMBL/GenBank/DDBJ databases">
        <authorList>
            <consortium name="Genoscope - CEA"/>
            <person name="William W."/>
        </authorList>
    </citation>
    <scope>NUCLEOTIDE SEQUENCE</scope>
</reference>
<evidence type="ECO:0000313" key="2">
    <source>
        <dbReference type="EMBL" id="CAD8165353.1"/>
    </source>
</evidence>
<gene>
    <name evidence="2" type="ORF">POCTA_138.1.T0460243</name>
</gene>
<keyword evidence="3" id="KW-1185">Reference proteome</keyword>
<feature type="compositionally biased region" description="Basic and acidic residues" evidence="1">
    <location>
        <begin position="261"/>
        <end position="271"/>
    </location>
</feature>
<feature type="compositionally biased region" description="Basic and acidic residues" evidence="1">
    <location>
        <begin position="140"/>
        <end position="155"/>
    </location>
</feature>